<organism evidence="3 4">
    <name type="scientific">Flemingia macrophylla</name>
    <dbReference type="NCBI Taxonomy" id="520843"/>
    <lineage>
        <taxon>Eukaryota</taxon>
        <taxon>Viridiplantae</taxon>
        <taxon>Streptophyta</taxon>
        <taxon>Embryophyta</taxon>
        <taxon>Tracheophyta</taxon>
        <taxon>Spermatophyta</taxon>
        <taxon>Magnoliopsida</taxon>
        <taxon>eudicotyledons</taxon>
        <taxon>Gunneridae</taxon>
        <taxon>Pentapetalae</taxon>
        <taxon>rosids</taxon>
        <taxon>fabids</taxon>
        <taxon>Fabales</taxon>
        <taxon>Fabaceae</taxon>
        <taxon>Papilionoideae</taxon>
        <taxon>50 kb inversion clade</taxon>
        <taxon>NPAAA clade</taxon>
        <taxon>indigoferoid/millettioid clade</taxon>
        <taxon>Phaseoleae</taxon>
        <taxon>Flemingia</taxon>
    </lineage>
</organism>
<name>A0ABD1N3B2_9FABA</name>
<dbReference type="PANTHER" id="PTHR33700">
    <property type="entry name" value="MYB-LIKE PROTEIN X"/>
    <property type="match status" value="1"/>
</dbReference>
<feature type="compositionally biased region" description="Basic and acidic residues" evidence="1">
    <location>
        <begin position="173"/>
        <end position="186"/>
    </location>
</feature>
<feature type="transmembrane region" description="Helical" evidence="2">
    <location>
        <begin position="21"/>
        <end position="38"/>
    </location>
</feature>
<feature type="region of interest" description="Disordered" evidence="1">
    <location>
        <begin position="303"/>
        <end position="324"/>
    </location>
</feature>
<evidence type="ECO:0000256" key="2">
    <source>
        <dbReference type="SAM" id="Phobius"/>
    </source>
</evidence>
<feature type="compositionally biased region" description="Basic and acidic residues" evidence="1">
    <location>
        <begin position="199"/>
        <end position="219"/>
    </location>
</feature>
<dbReference type="Proteomes" id="UP001603857">
    <property type="component" value="Unassembled WGS sequence"/>
</dbReference>
<protein>
    <submittedName>
        <fullName evidence="3">Uncharacterized protein</fullName>
    </submittedName>
</protein>
<feature type="region of interest" description="Disordered" evidence="1">
    <location>
        <begin position="81"/>
        <end position="221"/>
    </location>
</feature>
<evidence type="ECO:0000313" key="3">
    <source>
        <dbReference type="EMBL" id="KAL2342561.1"/>
    </source>
</evidence>
<gene>
    <name evidence="3" type="ORF">Fmac_003846</name>
</gene>
<comment type="caution">
    <text evidence="3">The sequence shown here is derived from an EMBL/GenBank/DDBJ whole genome shotgun (WGS) entry which is preliminary data.</text>
</comment>
<dbReference type="PANTHER" id="PTHR33700:SF30">
    <property type="entry name" value="PROTEIN, PUTATIVE-RELATED"/>
    <property type="match status" value="1"/>
</dbReference>
<keyword evidence="2" id="KW-0472">Membrane</keyword>
<feature type="compositionally biased region" description="Basic and acidic residues" evidence="1">
    <location>
        <begin position="315"/>
        <end position="324"/>
    </location>
</feature>
<proteinExistence type="predicted"/>
<evidence type="ECO:0000313" key="4">
    <source>
        <dbReference type="Proteomes" id="UP001603857"/>
    </source>
</evidence>
<keyword evidence="4" id="KW-1185">Reference proteome</keyword>
<evidence type="ECO:0000256" key="1">
    <source>
        <dbReference type="SAM" id="MobiDB-lite"/>
    </source>
</evidence>
<feature type="compositionally biased region" description="Basic and acidic residues" evidence="1">
    <location>
        <begin position="100"/>
        <end position="115"/>
    </location>
</feature>
<dbReference type="AlphaFoldDB" id="A0ABD1N3B2"/>
<feature type="compositionally biased region" description="Basic and acidic residues" evidence="1">
    <location>
        <begin position="129"/>
        <end position="163"/>
    </location>
</feature>
<keyword evidence="2" id="KW-0812">Transmembrane</keyword>
<sequence>MVHQSSGGRAQRAKGDNIKQALKVMLVLAVGVGAWSLYQIKISFGNDSEIDINETKRYRGYDYEAILLGRKGTSSQLDEIVFPDSGNVDSEQLEEDKAEEEFGHINEKFSTREGNEVDLEPESQPEVSSGKKDKDSSKTKSEKVGIKSRSEPGHKEQGHEKYPKRPMTNDSVSNDKEKEAQYREQLNDVQLRMNTTSDFSEKENDGDEEHRTREKETRMQKNVVEDAINASVTEEIDDVQSFHDENGVPPDVNETAIVFGQAHILLEEKISNVGKGRWLRKNIYEVTSAEDSTVEVNLEASKNDAVEADTSGIKHNSEIGEGDR</sequence>
<accession>A0ABD1N3B2</accession>
<keyword evidence="2" id="KW-1133">Transmembrane helix</keyword>
<reference evidence="3 4" key="1">
    <citation type="submission" date="2024-08" db="EMBL/GenBank/DDBJ databases">
        <title>Insights into the chromosomal genome structure of Flemingia macrophylla.</title>
        <authorList>
            <person name="Ding Y."/>
            <person name="Zhao Y."/>
            <person name="Bi W."/>
            <person name="Wu M."/>
            <person name="Zhao G."/>
            <person name="Gong Y."/>
            <person name="Li W."/>
            <person name="Zhang P."/>
        </authorList>
    </citation>
    <scope>NUCLEOTIDE SEQUENCE [LARGE SCALE GENOMIC DNA]</scope>
    <source>
        <strain evidence="3">DYQJB</strain>
        <tissue evidence="3">Leaf</tissue>
    </source>
</reference>
<dbReference type="EMBL" id="JBGMDY010000002">
    <property type="protein sequence ID" value="KAL2342561.1"/>
    <property type="molecule type" value="Genomic_DNA"/>
</dbReference>